<proteinExistence type="predicted"/>
<keyword evidence="1" id="KW-0472">Membrane</keyword>
<dbReference type="EMBL" id="BLKZ01000001">
    <property type="protein sequence ID" value="GFG89274.1"/>
    <property type="molecule type" value="Genomic_DNA"/>
</dbReference>
<evidence type="ECO:0000256" key="1">
    <source>
        <dbReference type="SAM" id="Phobius"/>
    </source>
</evidence>
<feature type="transmembrane region" description="Helical" evidence="1">
    <location>
        <begin position="20"/>
        <end position="42"/>
    </location>
</feature>
<protein>
    <submittedName>
        <fullName evidence="2">Uncharacterized protein</fullName>
    </submittedName>
</protein>
<feature type="transmembrane region" description="Helical" evidence="1">
    <location>
        <begin position="62"/>
        <end position="81"/>
    </location>
</feature>
<gene>
    <name evidence="2" type="ORF">MBOU_13160</name>
</gene>
<reference evidence="2 3" key="1">
    <citation type="journal article" date="2019" name="Emerg. Microbes Infect.">
        <title>Comprehensive subspecies identification of 175 nontuberculous mycobacteria species based on 7547 genomic profiles.</title>
        <authorList>
            <person name="Matsumoto Y."/>
            <person name="Kinjo T."/>
            <person name="Motooka D."/>
            <person name="Nabeya D."/>
            <person name="Jung N."/>
            <person name="Uechi K."/>
            <person name="Horii T."/>
            <person name="Iida T."/>
            <person name="Fujita J."/>
            <person name="Nakamura S."/>
        </authorList>
    </citation>
    <scope>NUCLEOTIDE SEQUENCE [LARGE SCALE GENOMIC DNA]</scope>
    <source>
        <strain evidence="2 3">JCM 30725</strain>
    </source>
</reference>
<sequence>MSARLLRRVLSHRVSVEAMVEFSLWVVCIYATIGLVWAFFQGEPVQTLDASLRTRLPAGSEVAAFLLVGAVWPWQVLGAHFC</sequence>
<dbReference type="AlphaFoldDB" id="A0A7I9YKQ6"/>
<name>A0A7I9YKQ6_MYCBU</name>
<evidence type="ECO:0000313" key="2">
    <source>
        <dbReference type="EMBL" id="GFG89274.1"/>
    </source>
</evidence>
<keyword evidence="3" id="KW-1185">Reference proteome</keyword>
<dbReference type="Proteomes" id="UP000465360">
    <property type="component" value="Unassembled WGS sequence"/>
</dbReference>
<keyword evidence="1" id="KW-0812">Transmembrane</keyword>
<evidence type="ECO:0000313" key="3">
    <source>
        <dbReference type="Proteomes" id="UP000465360"/>
    </source>
</evidence>
<accession>A0A7I9YKQ6</accession>
<dbReference type="RefSeq" id="WP_163709335.1">
    <property type="nucleotide sequence ID" value="NZ_BLKZ01000001.1"/>
</dbReference>
<organism evidence="2 3">
    <name type="scientific">Mycobacterium bourgelatii</name>
    <dbReference type="NCBI Taxonomy" id="1273442"/>
    <lineage>
        <taxon>Bacteria</taxon>
        <taxon>Bacillati</taxon>
        <taxon>Actinomycetota</taxon>
        <taxon>Actinomycetes</taxon>
        <taxon>Mycobacteriales</taxon>
        <taxon>Mycobacteriaceae</taxon>
        <taxon>Mycobacterium</taxon>
    </lineage>
</organism>
<comment type="caution">
    <text evidence="2">The sequence shown here is derived from an EMBL/GenBank/DDBJ whole genome shotgun (WGS) entry which is preliminary data.</text>
</comment>
<keyword evidence="1" id="KW-1133">Transmembrane helix</keyword>